<dbReference type="PANTHER" id="PTHR47042:SF4">
    <property type="entry name" value="OS02G0313700 PROTEIN"/>
    <property type="match status" value="1"/>
</dbReference>
<comment type="caution">
    <text evidence="2">The sequence shown here is derived from an EMBL/GenBank/DDBJ whole genome shotgun (WGS) entry which is preliminary data.</text>
</comment>
<dbReference type="AlphaFoldDB" id="A0AAD9TUC5"/>
<keyword evidence="3" id="KW-1185">Reference proteome</keyword>
<dbReference type="PANTHER" id="PTHR47042">
    <property type="entry name" value="C2 DOMAIN-CONTAINING PROTEIN-LIKE"/>
    <property type="match status" value="1"/>
</dbReference>
<dbReference type="EMBL" id="JANJYI010000007">
    <property type="protein sequence ID" value="KAK2642088.1"/>
    <property type="molecule type" value="Genomic_DNA"/>
</dbReference>
<sequence>MISSISIILSLSYALVFIFQVLIEVKLLRWWPFLGRLRVCFVEPPYFQVTVNLIFHWLVTELPGIAGSFGSANSTAGGSLNNGRSINN</sequence>
<evidence type="ECO:0000313" key="3">
    <source>
        <dbReference type="Proteomes" id="UP001280121"/>
    </source>
</evidence>
<keyword evidence="1" id="KW-0472">Membrane</keyword>
<dbReference type="Proteomes" id="UP001280121">
    <property type="component" value="Unassembled WGS sequence"/>
</dbReference>
<dbReference type="InterPro" id="IPR052847">
    <property type="entry name" value="Ext_Synaptotagmin/KAHRP-like"/>
</dbReference>
<evidence type="ECO:0000256" key="1">
    <source>
        <dbReference type="SAM" id="Phobius"/>
    </source>
</evidence>
<reference evidence="2" key="1">
    <citation type="journal article" date="2023" name="Plant J.">
        <title>Genome sequences and population genomics provide insights into the demographic history, inbreeding, and mutation load of two 'living fossil' tree species of Dipteronia.</title>
        <authorList>
            <person name="Feng Y."/>
            <person name="Comes H.P."/>
            <person name="Chen J."/>
            <person name="Zhu S."/>
            <person name="Lu R."/>
            <person name="Zhang X."/>
            <person name="Li P."/>
            <person name="Qiu J."/>
            <person name="Olsen K.M."/>
            <person name="Qiu Y."/>
        </authorList>
    </citation>
    <scope>NUCLEOTIDE SEQUENCE</scope>
    <source>
        <strain evidence="2">KIB01</strain>
    </source>
</reference>
<evidence type="ECO:0000313" key="2">
    <source>
        <dbReference type="EMBL" id="KAK2642088.1"/>
    </source>
</evidence>
<feature type="transmembrane region" description="Helical" evidence="1">
    <location>
        <begin position="6"/>
        <end position="28"/>
    </location>
</feature>
<keyword evidence="1" id="KW-1133">Transmembrane helix</keyword>
<gene>
    <name evidence="2" type="ORF">Ddye_023851</name>
</gene>
<accession>A0AAD9TUC5</accession>
<keyword evidence="1" id="KW-0812">Transmembrane</keyword>
<organism evidence="2 3">
    <name type="scientific">Dipteronia dyeriana</name>
    <dbReference type="NCBI Taxonomy" id="168575"/>
    <lineage>
        <taxon>Eukaryota</taxon>
        <taxon>Viridiplantae</taxon>
        <taxon>Streptophyta</taxon>
        <taxon>Embryophyta</taxon>
        <taxon>Tracheophyta</taxon>
        <taxon>Spermatophyta</taxon>
        <taxon>Magnoliopsida</taxon>
        <taxon>eudicotyledons</taxon>
        <taxon>Gunneridae</taxon>
        <taxon>Pentapetalae</taxon>
        <taxon>rosids</taxon>
        <taxon>malvids</taxon>
        <taxon>Sapindales</taxon>
        <taxon>Sapindaceae</taxon>
        <taxon>Hippocastanoideae</taxon>
        <taxon>Acereae</taxon>
        <taxon>Dipteronia</taxon>
    </lineage>
</organism>
<name>A0AAD9TUC5_9ROSI</name>
<protein>
    <submittedName>
        <fullName evidence="2">Uncharacterized protein</fullName>
    </submittedName>
</protein>
<proteinExistence type="predicted"/>